<keyword evidence="2" id="KW-1185">Reference proteome</keyword>
<evidence type="ECO:0000313" key="2">
    <source>
        <dbReference type="Proteomes" id="UP001219568"/>
    </source>
</evidence>
<dbReference type="AlphaFoldDB" id="A0AAD6N6G2"/>
<comment type="caution">
    <text evidence="1">The sequence shown here is derived from an EMBL/GenBank/DDBJ whole genome shotgun (WGS) entry which is preliminary data.</text>
</comment>
<dbReference type="Proteomes" id="UP001219568">
    <property type="component" value="Unassembled WGS sequence"/>
</dbReference>
<accession>A0AAD6N6G2</accession>
<sequence length="302" mass="34614">MFNPIPLWVWIYGEKERAIEDLLWDLEDAESGAINSHFSTFRVKLHKMDFVTGATSSDMVEYFKPDLKTKFQLENTFLDPDDPKDDKFPSMLKKKNDPTFDSQKLHQQLRMSFAKYITHSPNGRRAASGWQFINPEQGGDLYNSNDKHGFIIDQGAASVSASASHQLVIMNSEECYSINKPSTGELIVLLRWMLESVKPQKFKSGVSARKDPENGPFQHDIPTMVISFLPDAKVRVLYGYFDNGLLKIAHTKAIEFDNIKYEERMDTLLQWAWPMICKDTSKPIPMQTIEESDESDESDQPC</sequence>
<protein>
    <submittedName>
        <fullName evidence="1">Uncharacterized protein</fullName>
    </submittedName>
</protein>
<name>A0AAD6N6G2_PENCN</name>
<proteinExistence type="predicted"/>
<gene>
    <name evidence="1" type="ORF">N7460_009193</name>
</gene>
<reference evidence="1" key="1">
    <citation type="journal article" date="2023" name="IMA Fungus">
        <title>Comparative genomic study of the Penicillium genus elucidates a diverse pangenome and 15 lateral gene transfer events.</title>
        <authorList>
            <person name="Petersen C."/>
            <person name="Sorensen T."/>
            <person name="Nielsen M.R."/>
            <person name="Sondergaard T.E."/>
            <person name="Sorensen J.L."/>
            <person name="Fitzpatrick D.A."/>
            <person name="Frisvad J.C."/>
            <person name="Nielsen K.L."/>
        </authorList>
    </citation>
    <scope>NUCLEOTIDE SEQUENCE</scope>
    <source>
        <strain evidence="1">IBT 15450</strain>
    </source>
</reference>
<organism evidence="1 2">
    <name type="scientific">Penicillium canescens</name>
    <dbReference type="NCBI Taxonomy" id="5083"/>
    <lineage>
        <taxon>Eukaryota</taxon>
        <taxon>Fungi</taxon>
        <taxon>Dikarya</taxon>
        <taxon>Ascomycota</taxon>
        <taxon>Pezizomycotina</taxon>
        <taxon>Eurotiomycetes</taxon>
        <taxon>Eurotiomycetidae</taxon>
        <taxon>Eurotiales</taxon>
        <taxon>Aspergillaceae</taxon>
        <taxon>Penicillium</taxon>
    </lineage>
</organism>
<dbReference type="EMBL" id="JAQJZL010000010">
    <property type="protein sequence ID" value="KAJ6035018.1"/>
    <property type="molecule type" value="Genomic_DNA"/>
</dbReference>
<evidence type="ECO:0000313" key="1">
    <source>
        <dbReference type="EMBL" id="KAJ6035018.1"/>
    </source>
</evidence>
<reference evidence="1" key="2">
    <citation type="submission" date="2023-01" db="EMBL/GenBank/DDBJ databases">
        <authorList>
            <person name="Petersen C."/>
        </authorList>
    </citation>
    <scope>NUCLEOTIDE SEQUENCE</scope>
    <source>
        <strain evidence="1">IBT 15450</strain>
    </source>
</reference>